<name>A0A5D0TXI4_9ACTN</name>
<gene>
    <name evidence="2" type="ORF">FXF65_33730</name>
</gene>
<sequence length="477" mass="51392">MTPHDPFRFDPFAVAEPNGQIDRLHRMRDATHYLVAFWGDMLYSQEQQHTGRLTAPPSITALPPDQQPWALIEAEATRIADAHLYALDAAATTAALALGTDMLAHAHAAAPVDGTAPSSRAWAWAAEPPAASGLLRWGSEVGHDRKGVPLIACHWGPTPEGTWLYWWCDQRIAIPSTSASSARHHKELLRRLGPLGLSKIATILVPHPDAVPPAALPDVPPADDLDPELLALTATVLASWALLTTPRAARLHTHQPDESETARDPRKLQPRPATLATGPIDTHLVQHLSTNPPALVRKRTPSPQEQAAWEQAAKDHAARKQAAKDQAAKERTRAMLSALDALANQAQHTMKTLDDGAASDAPLSGLAEALESLTDTIDLLLPTMSTVNTRAAHLHRELIDQGSEEAAKHLDSGLVSLGIGRDSLEAVHHLLAMGRRELVLAMGCEDEGRTPHPGPVTLATEALDTAWTERLNGEGRS</sequence>
<evidence type="ECO:0000313" key="2">
    <source>
        <dbReference type="EMBL" id="TYC10055.1"/>
    </source>
</evidence>
<dbReference type="OrthoDB" id="3453856at2"/>
<feature type="region of interest" description="Disordered" evidence="1">
    <location>
        <begin position="249"/>
        <end position="327"/>
    </location>
</feature>
<dbReference type="RefSeq" id="WP_148354102.1">
    <property type="nucleotide sequence ID" value="NZ_JBHSBF010000005.1"/>
</dbReference>
<comment type="caution">
    <text evidence="2">The sequence shown here is derived from an EMBL/GenBank/DDBJ whole genome shotgun (WGS) entry which is preliminary data.</text>
</comment>
<proteinExistence type="predicted"/>
<keyword evidence="3" id="KW-1185">Reference proteome</keyword>
<evidence type="ECO:0000313" key="3">
    <source>
        <dbReference type="Proteomes" id="UP000322634"/>
    </source>
</evidence>
<organism evidence="2 3">
    <name type="scientific">Actinomadura syzygii</name>
    <dbReference type="NCBI Taxonomy" id="1427538"/>
    <lineage>
        <taxon>Bacteria</taxon>
        <taxon>Bacillati</taxon>
        <taxon>Actinomycetota</taxon>
        <taxon>Actinomycetes</taxon>
        <taxon>Streptosporangiales</taxon>
        <taxon>Thermomonosporaceae</taxon>
        <taxon>Actinomadura</taxon>
    </lineage>
</organism>
<dbReference type="AlphaFoldDB" id="A0A5D0TXI4"/>
<dbReference type="Proteomes" id="UP000322634">
    <property type="component" value="Unassembled WGS sequence"/>
</dbReference>
<feature type="compositionally biased region" description="Basic and acidic residues" evidence="1">
    <location>
        <begin position="254"/>
        <end position="267"/>
    </location>
</feature>
<dbReference type="EMBL" id="VSFF01000013">
    <property type="protein sequence ID" value="TYC10055.1"/>
    <property type="molecule type" value="Genomic_DNA"/>
</dbReference>
<feature type="compositionally biased region" description="Basic and acidic residues" evidence="1">
    <location>
        <begin position="312"/>
        <end position="327"/>
    </location>
</feature>
<protein>
    <submittedName>
        <fullName evidence="2">Uncharacterized protein</fullName>
    </submittedName>
</protein>
<evidence type="ECO:0000256" key="1">
    <source>
        <dbReference type="SAM" id="MobiDB-lite"/>
    </source>
</evidence>
<reference evidence="2 3" key="1">
    <citation type="submission" date="2019-08" db="EMBL/GenBank/DDBJ databases">
        <title>Actinomadura sp. nov. CYP1-5 isolated from mountain soil.</title>
        <authorList>
            <person name="Songsumanus A."/>
            <person name="Kuncharoen N."/>
            <person name="Kudo T."/>
            <person name="Yuki M."/>
            <person name="Igarashi Y."/>
            <person name="Tanasupawat S."/>
        </authorList>
    </citation>
    <scope>NUCLEOTIDE SEQUENCE [LARGE SCALE GENOMIC DNA]</scope>
    <source>
        <strain evidence="2 3">GKU157</strain>
    </source>
</reference>
<accession>A0A5D0TXI4</accession>